<reference evidence="12" key="1">
    <citation type="journal article" date="2019" name="Int. J. Syst. Evol. Microbiol.">
        <title>The Global Catalogue of Microorganisms (GCM) 10K type strain sequencing project: providing services to taxonomists for standard genome sequencing and annotation.</title>
        <authorList>
            <consortium name="The Broad Institute Genomics Platform"/>
            <consortium name="The Broad Institute Genome Sequencing Center for Infectious Disease"/>
            <person name="Wu L."/>
            <person name="Ma J."/>
        </authorList>
    </citation>
    <scope>NUCLEOTIDE SEQUENCE [LARGE SCALE GENOMIC DNA]</scope>
    <source>
        <strain evidence="12">JCM 17927</strain>
    </source>
</reference>
<keyword evidence="5 7" id="KW-0472">Membrane</keyword>
<proteinExistence type="inferred from homology"/>
<keyword evidence="4 7" id="KW-0812">Transmembrane</keyword>
<name>A0ABP8NQN9_9BACT</name>
<feature type="region of interest" description="Disordered" evidence="8">
    <location>
        <begin position="1066"/>
        <end position="1090"/>
    </location>
</feature>
<evidence type="ECO:0000256" key="4">
    <source>
        <dbReference type="ARBA" id="ARBA00022692"/>
    </source>
</evidence>
<dbReference type="NCBIfam" id="TIGR04056">
    <property type="entry name" value="OMP_RagA_SusC"/>
    <property type="match status" value="1"/>
</dbReference>
<keyword evidence="3 7" id="KW-1134">Transmembrane beta strand</keyword>
<dbReference type="PROSITE" id="PS00018">
    <property type="entry name" value="EF_HAND_1"/>
    <property type="match status" value="1"/>
</dbReference>
<dbReference type="InterPro" id="IPR032508">
    <property type="entry name" value="FecR_C"/>
</dbReference>
<gene>
    <name evidence="11" type="ORF">GCM10023189_57200</name>
</gene>
<dbReference type="InterPro" id="IPR012910">
    <property type="entry name" value="Plug_dom"/>
</dbReference>
<dbReference type="RefSeq" id="WP_345249669.1">
    <property type="nucleotide sequence ID" value="NZ_BAABHD010000084.1"/>
</dbReference>
<evidence type="ECO:0000313" key="12">
    <source>
        <dbReference type="Proteomes" id="UP001501175"/>
    </source>
</evidence>
<dbReference type="Pfam" id="PF16344">
    <property type="entry name" value="FecR_C"/>
    <property type="match status" value="1"/>
</dbReference>
<sequence length="1177" mass="128243">MSISFTKKEIFNLMKITTIHLLLISCLASFSVAGPTLGQDRLQERISLHVKNTDLRTVLRDIEKKADVTFSYQKGVIAPNDKISLEATDETLERVLQQLFTSRQIRYQVIRSNKIVLTRPNYTGQLQETTEQLPDGQAIGQSRQVSVDQTIRGRVTDETNAVLPGVSVVLKGTQRGTTTNTDGRFELSVPETGAPVLVFSFVGYKTQEVSVGTQTTLQVSLAPENKALSEVVVVGYGTQNRRDIAGAVSSIDAQKIADQPLTGFDQALQGQAAGVQVNQTSGTPGGGVTVRIRGASSINASSDPLYVIDGVPITNNGALAGSLPTVQPINPLSTINPNDIESIEILKDASATAIYGSRGANGVVLVTTKSGRDGRNTMSYNTYYGFSKIRKQIPMLNAGEFSAFVIESNENGWLDRGNNPNVANASRGAWRNSDLVLDPNHPLRANTNWQDEIFRTAAIKNHQLSFNGGTSKLQYLISANYFDQEGVIIESGFKRYSFRGNIDAQVTDKIKAGIRFNPSYSYNQLVDNDGHFVRGGLVNSALLAAPLYPVYDANGNYVSQTALSTNSTGIGLGNIDNPVALARESSFEVGHLRLLGNMYVEAELLNGLRVRTSFGGDINAFRNREFRGSKLANGGSPPPSVPSGASRSSQDINWLNENILTYDRSFGNHKINTTLGYTVQKSDYELNAVGAINYPNDLVEYVAAGQVTSGTAQREQWALESYLGRINYSFNSKYLVTASFRRDGSSRFGTGNKYGNFPSLALGWRVSEERFMRDLDGISNLKIRGSYGLTGNFNIGNYSSIGQLSPVRYVLGTAANLANGQFISTPNNQDLTWETTYQANAGIDIGFFQGRLELSADIYKKKTKDLLLAIDVPHYSGFGSALTNIGEVENKGIELAINSVNTTGALKWNTSFNISGNRNKVVDLGPIERRFVSTDLGGTTAVLVEGQPFSQFWGLRSPGIFKSTEEANAYVNASGTKIQPNASGGDVKYIDVNGDGKIDSEDMTFIGNPNPTFIFGLGNNLSWKNFSLNVLLSGSYGNDILNMTRRILIGGSSNFNVTRDYWQNRWTPENPNATEPRAIRGDRNGNTSTSTRIVEDGSYLRLRNIVLAYNLPKPLISRVKLANARVYFSGANVLTFTKYKGFDPEVNEYGNSAISQGIDSGGYPLPATYTFGIDLTF</sequence>
<dbReference type="InterPro" id="IPR039426">
    <property type="entry name" value="TonB-dep_rcpt-like"/>
</dbReference>
<dbReference type="InterPro" id="IPR037066">
    <property type="entry name" value="Plug_dom_sf"/>
</dbReference>
<keyword evidence="2 7" id="KW-0813">Transport</keyword>
<dbReference type="Gene3D" id="2.170.130.10">
    <property type="entry name" value="TonB-dependent receptor, plug domain"/>
    <property type="match status" value="1"/>
</dbReference>
<dbReference type="InterPro" id="IPR036942">
    <property type="entry name" value="Beta-barrel_TonB_sf"/>
</dbReference>
<dbReference type="InterPro" id="IPR008969">
    <property type="entry name" value="CarboxyPept-like_regulatory"/>
</dbReference>
<comment type="subcellular location">
    <subcellularLocation>
        <location evidence="1 7">Cell outer membrane</location>
        <topology evidence="1 7">Multi-pass membrane protein</topology>
    </subcellularLocation>
</comment>
<evidence type="ECO:0000313" key="11">
    <source>
        <dbReference type="EMBL" id="GAA4469724.1"/>
    </source>
</evidence>
<evidence type="ECO:0000256" key="5">
    <source>
        <dbReference type="ARBA" id="ARBA00023136"/>
    </source>
</evidence>
<dbReference type="SUPFAM" id="SSF56935">
    <property type="entry name" value="Porins"/>
    <property type="match status" value="1"/>
</dbReference>
<dbReference type="Gene3D" id="2.60.40.1120">
    <property type="entry name" value="Carboxypeptidase-like, regulatory domain"/>
    <property type="match status" value="1"/>
</dbReference>
<dbReference type="InterPro" id="IPR023997">
    <property type="entry name" value="TonB-dep_OMP_SusC/RagA_CS"/>
</dbReference>
<dbReference type="PROSITE" id="PS52016">
    <property type="entry name" value="TONB_DEPENDENT_REC_3"/>
    <property type="match status" value="1"/>
</dbReference>
<feature type="domain" description="TonB-dependent receptor plug" evidence="9">
    <location>
        <begin position="241"/>
        <end position="363"/>
    </location>
</feature>
<feature type="region of interest" description="Disordered" evidence="8">
    <location>
        <begin position="629"/>
        <end position="649"/>
    </location>
</feature>
<comment type="similarity">
    <text evidence="7">Belongs to the TonB-dependent receptor family.</text>
</comment>
<evidence type="ECO:0000259" key="9">
    <source>
        <dbReference type="Pfam" id="PF07715"/>
    </source>
</evidence>
<dbReference type="Proteomes" id="UP001501175">
    <property type="component" value="Unassembled WGS sequence"/>
</dbReference>
<evidence type="ECO:0000256" key="6">
    <source>
        <dbReference type="ARBA" id="ARBA00023237"/>
    </source>
</evidence>
<evidence type="ECO:0000256" key="1">
    <source>
        <dbReference type="ARBA" id="ARBA00004571"/>
    </source>
</evidence>
<comment type="caution">
    <text evidence="11">The sequence shown here is derived from an EMBL/GenBank/DDBJ whole genome shotgun (WGS) entry which is preliminary data.</text>
</comment>
<dbReference type="PROSITE" id="PS51257">
    <property type="entry name" value="PROKAR_LIPOPROTEIN"/>
    <property type="match status" value="1"/>
</dbReference>
<keyword evidence="6 7" id="KW-0998">Cell outer membrane</keyword>
<feature type="domain" description="Protein FecR C-terminal" evidence="10">
    <location>
        <begin position="49"/>
        <end position="116"/>
    </location>
</feature>
<keyword evidence="11" id="KW-0675">Receptor</keyword>
<accession>A0ABP8NQN9</accession>
<dbReference type="EMBL" id="BAABHD010000084">
    <property type="protein sequence ID" value="GAA4469724.1"/>
    <property type="molecule type" value="Genomic_DNA"/>
</dbReference>
<dbReference type="SUPFAM" id="SSF49464">
    <property type="entry name" value="Carboxypeptidase regulatory domain-like"/>
    <property type="match status" value="1"/>
</dbReference>
<dbReference type="Gene3D" id="3.55.50.30">
    <property type="match status" value="1"/>
</dbReference>
<dbReference type="Pfam" id="PF07715">
    <property type="entry name" value="Plug"/>
    <property type="match status" value="1"/>
</dbReference>
<evidence type="ECO:0000256" key="2">
    <source>
        <dbReference type="ARBA" id="ARBA00022448"/>
    </source>
</evidence>
<dbReference type="Pfam" id="PF13715">
    <property type="entry name" value="CarbopepD_reg_2"/>
    <property type="match status" value="1"/>
</dbReference>
<evidence type="ECO:0000256" key="8">
    <source>
        <dbReference type="SAM" id="MobiDB-lite"/>
    </source>
</evidence>
<keyword evidence="12" id="KW-1185">Reference proteome</keyword>
<dbReference type="InterPro" id="IPR023996">
    <property type="entry name" value="TonB-dep_OMP_SusC/RagA"/>
</dbReference>
<evidence type="ECO:0000259" key="10">
    <source>
        <dbReference type="Pfam" id="PF16344"/>
    </source>
</evidence>
<evidence type="ECO:0000256" key="3">
    <source>
        <dbReference type="ARBA" id="ARBA00022452"/>
    </source>
</evidence>
<protein>
    <submittedName>
        <fullName evidence="11">TonB-dependent receptor</fullName>
    </submittedName>
</protein>
<organism evidence="11 12">
    <name type="scientific">Nibrella saemangeumensis</name>
    <dbReference type="NCBI Taxonomy" id="1084526"/>
    <lineage>
        <taxon>Bacteria</taxon>
        <taxon>Pseudomonadati</taxon>
        <taxon>Bacteroidota</taxon>
        <taxon>Cytophagia</taxon>
        <taxon>Cytophagales</taxon>
        <taxon>Spirosomataceae</taxon>
        <taxon>Nibrella</taxon>
    </lineage>
</organism>
<dbReference type="Gene3D" id="2.40.170.20">
    <property type="entry name" value="TonB-dependent receptor, beta-barrel domain"/>
    <property type="match status" value="1"/>
</dbReference>
<dbReference type="InterPro" id="IPR018247">
    <property type="entry name" value="EF_Hand_1_Ca_BS"/>
</dbReference>
<dbReference type="NCBIfam" id="TIGR04057">
    <property type="entry name" value="SusC_RagA_signa"/>
    <property type="match status" value="1"/>
</dbReference>
<evidence type="ECO:0000256" key="7">
    <source>
        <dbReference type="PROSITE-ProRule" id="PRU01360"/>
    </source>
</evidence>